<sequence>MGSPSASPSSSATESAGYSPSEGISHRPSPPPAPAPARSGDPPESNNSEEFIPSTSHGDYVPRVSVAPSRVRRAADSVADAVTEIDQLTLKWILGHPGLRFPEDFAVYPSNAL</sequence>
<accession>A0A843V229</accession>
<dbReference type="EMBL" id="NMUH01001124">
    <property type="protein sequence ID" value="MQL89176.1"/>
    <property type="molecule type" value="Genomic_DNA"/>
</dbReference>
<feature type="compositionally biased region" description="Low complexity" evidence="1">
    <location>
        <begin position="1"/>
        <end position="21"/>
    </location>
</feature>
<dbReference type="AlphaFoldDB" id="A0A843V229"/>
<reference evidence="2" key="1">
    <citation type="submission" date="2017-07" db="EMBL/GenBank/DDBJ databases">
        <title>Taro Niue Genome Assembly and Annotation.</title>
        <authorList>
            <person name="Atibalentja N."/>
            <person name="Keating K."/>
            <person name="Fields C.J."/>
        </authorList>
    </citation>
    <scope>NUCLEOTIDE SEQUENCE</scope>
    <source>
        <strain evidence="2">Niue_2</strain>
        <tissue evidence="2">Leaf</tissue>
    </source>
</reference>
<name>A0A843V229_COLES</name>
<protein>
    <submittedName>
        <fullName evidence="2">Uncharacterized protein</fullName>
    </submittedName>
</protein>
<feature type="region of interest" description="Disordered" evidence="1">
    <location>
        <begin position="1"/>
        <end position="63"/>
    </location>
</feature>
<comment type="caution">
    <text evidence="2">The sequence shown here is derived from an EMBL/GenBank/DDBJ whole genome shotgun (WGS) entry which is preliminary data.</text>
</comment>
<evidence type="ECO:0000256" key="1">
    <source>
        <dbReference type="SAM" id="MobiDB-lite"/>
    </source>
</evidence>
<proteinExistence type="predicted"/>
<evidence type="ECO:0000313" key="2">
    <source>
        <dbReference type="EMBL" id="MQL89176.1"/>
    </source>
</evidence>
<gene>
    <name evidence="2" type="ORF">Taro_021748</name>
</gene>
<keyword evidence="3" id="KW-1185">Reference proteome</keyword>
<dbReference type="Proteomes" id="UP000652761">
    <property type="component" value="Unassembled WGS sequence"/>
</dbReference>
<evidence type="ECO:0000313" key="3">
    <source>
        <dbReference type="Proteomes" id="UP000652761"/>
    </source>
</evidence>
<feature type="compositionally biased region" description="Polar residues" evidence="1">
    <location>
        <begin position="44"/>
        <end position="57"/>
    </location>
</feature>
<organism evidence="2 3">
    <name type="scientific">Colocasia esculenta</name>
    <name type="common">Wild taro</name>
    <name type="synonym">Arum esculentum</name>
    <dbReference type="NCBI Taxonomy" id="4460"/>
    <lineage>
        <taxon>Eukaryota</taxon>
        <taxon>Viridiplantae</taxon>
        <taxon>Streptophyta</taxon>
        <taxon>Embryophyta</taxon>
        <taxon>Tracheophyta</taxon>
        <taxon>Spermatophyta</taxon>
        <taxon>Magnoliopsida</taxon>
        <taxon>Liliopsida</taxon>
        <taxon>Araceae</taxon>
        <taxon>Aroideae</taxon>
        <taxon>Colocasieae</taxon>
        <taxon>Colocasia</taxon>
    </lineage>
</organism>